<dbReference type="SUPFAM" id="SSF50090">
    <property type="entry name" value="Electron transport accessory proteins"/>
    <property type="match status" value="1"/>
</dbReference>
<dbReference type="GO" id="GO:0018822">
    <property type="term" value="F:nitrile hydratase activity"/>
    <property type="evidence" value="ECO:0007669"/>
    <property type="project" value="UniProtKB-EC"/>
</dbReference>
<protein>
    <recommendedName>
        <fullName evidence="5">Nitrile hydratase subunit beta</fullName>
        <shortName evidence="5">NHase</shortName>
        <ecNumber evidence="5">4.2.1.84</ecNumber>
    </recommendedName>
</protein>
<proteinExistence type="inferred from homology"/>
<feature type="domain" description="Nitrile hydratase beta subunit" evidence="7">
    <location>
        <begin position="122"/>
        <end position="217"/>
    </location>
</feature>
<evidence type="ECO:0000256" key="3">
    <source>
        <dbReference type="ARBA" id="ARBA00023239"/>
    </source>
</evidence>
<dbReference type="EC" id="4.2.1.84" evidence="5"/>
<comment type="function">
    <text evidence="1 5">NHase catalyzes the hydration of various nitrile compounds to the corresponding amides.</text>
</comment>
<dbReference type="KEGG" id="pgv:SL003B_0818"/>
<feature type="region of interest" description="Disordered" evidence="6">
    <location>
        <begin position="1"/>
        <end position="23"/>
    </location>
</feature>
<keyword evidence="3 5" id="KW-0456">Lyase</keyword>
<evidence type="ECO:0000256" key="1">
    <source>
        <dbReference type="ARBA" id="ARBA00004042"/>
    </source>
</evidence>
<dbReference type="Gene3D" id="2.30.30.50">
    <property type="match status" value="1"/>
</dbReference>
<dbReference type="InterPro" id="IPR024690">
    <property type="entry name" value="CN_hydtase_beta_dom_C"/>
</dbReference>
<dbReference type="PATRIC" id="fig|991905.3.peg.830"/>
<dbReference type="eggNOG" id="ENOG502Z87Q">
    <property type="taxonomic scope" value="Bacteria"/>
</dbReference>
<evidence type="ECO:0000313" key="10">
    <source>
        <dbReference type="Proteomes" id="UP000008130"/>
    </source>
</evidence>
<organism evidence="9 10">
    <name type="scientific">Polymorphum gilvum (strain LMG 25793 / CGMCC 1.9160 / SL003B-26A1)</name>
    <dbReference type="NCBI Taxonomy" id="991905"/>
    <lineage>
        <taxon>Bacteria</taxon>
        <taxon>Pseudomonadati</taxon>
        <taxon>Pseudomonadota</taxon>
        <taxon>Alphaproteobacteria</taxon>
        <taxon>Rhodobacterales</taxon>
        <taxon>Paracoccaceae</taxon>
        <taxon>Polymorphum</taxon>
    </lineage>
</organism>
<evidence type="ECO:0000259" key="8">
    <source>
        <dbReference type="Pfam" id="PF21006"/>
    </source>
</evidence>
<dbReference type="InterPro" id="IPR003168">
    <property type="entry name" value="Nitrile_hydratase_bsu"/>
</dbReference>
<dbReference type="EMBL" id="CP002568">
    <property type="protein sequence ID" value="ADZ69248.1"/>
    <property type="molecule type" value="Genomic_DNA"/>
</dbReference>
<feature type="domain" description="Nitrile hydratase beta subunit-like N-terminal" evidence="8">
    <location>
        <begin position="1"/>
        <end position="111"/>
    </location>
</feature>
<dbReference type="STRING" id="991905.SL003B_0818"/>
<dbReference type="Pfam" id="PF02211">
    <property type="entry name" value="NHase_beta_C"/>
    <property type="match status" value="1"/>
</dbReference>
<gene>
    <name evidence="9" type="primary">nthB</name>
    <name evidence="9" type="ordered locus">SL003B_0818</name>
</gene>
<dbReference type="RefSeq" id="WP_013651565.1">
    <property type="nucleotide sequence ID" value="NC_015259.1"/>
</dbReference>
<reference evidence="9 10" key="1">
    <citation type="journal article" date="2011" name="J. Bacteriol.">
        <title>Complete genome sequence of Polymorphum gilvum SL003B-26A1T, a crude oil-degrading bacterium from oil-polluted saline soil.</title>
        <authorList>
            <person name="Li S.G."/>
            <person name="Tang Y.Q."/>
            <person name="Nie Y."/>
            <person name="Cai M."/>
            <person name="Wu X.L."/>
        </authorList>
    </citation>
    <scope>NUCLEOTIDE SEQUENCE [LARGE SCALE GENOMIC DNA]</scope>
    <source>
        <strain evidence="10">LMG 25793 / CGMCC 1.9160 / SL003B-26A1</strain>
    </source>
</reference>
<dbReference type="HOGENOM" id="CLU_106294_0_0_5"/>
<dbReference type="InterPro" id="IPR008990">
    <property type="entry name" value="Elect_transpt_acc-like_dom_sf"/>
</dbReference>
<accession>F2IWE9</accession>
<dbReference type="InterPro" id="IPR042262">
    <property type="entry name" value="CN_hydtase_beta_C"/>
</dbReference>
<dbReference type="Pfam" id="PF21006">
    <property type="entry name" value="NHase_beta_N"/>
    <property type="match status" value="1"/>
</dbReference>
<dbReference type="GO" id="GO:0046914">
    <property type="term" value="F:transition metal ion binding"/>
    <property type="evidence" value="ECO:0007669"/>
    <property type="project" value="InterPro"/>
</dbReference>
<comment type="similarity">
    <text evidence="2 5">Belongs to the nitrile hydratase subunit beta family.</text>
</comment>
<dbReference type="AlphaFoldDB" id="F2IWE9"/>
<dbReference type="OrthoDB" id="3478924at2"/>
<dbReference type="PIRSF" id="PIRSF001427">
    <property type="entry name" value="NHase_beta"/>
    <property type="match status" value="1"/>
</dbReference>
<keyword evidence="10" id="KW-1185">Reference proteome</keyword>
<evidence type="ECO:0000259" key="7">
    <source>
        <dbReference type="Pfam" id="PF02211"/>
    </source>
</evidence>
<comment type="catalytic activity">
    <reaction evidence="4 5">
        <text>an aliphatic primary amide = an aliphatic nitrile + H2O</text>
        <dbReference type="Rhea" id="RHEA:12673"/>
        <dbReference type="ChEBI" id="CHEBI:15377"/>
        <dbReference type="ChEBI" id="CHEBI:65285"/>
        <dbReference type="ChEBI" id="CHEBI:80291"/>
        <dbReference type="EC" id="4.2.1.84"/>
    </reaction>
</comment>
<dbReference type="Gene3D" id="1.10.472.20">
    <property type="entry name" value="Nitrile hydratase, beta subunit"/>
    <property type="match status" value="1"/>
</dbReference>
<evidence type="ECO:0000256" key="6">
    <source>
        <dbReference type="SAM" id="MobiDB-lite"/>
    </source>
</evidence>
<evidence type="ECO:0000313" key="9">
    <source>
        <dbReference type="EMBL" id="ADZ69248.1"/>
    </source>
</evidence>
<dbReference type="NCBIfam" id="TIGR03888">
    <property type="entry name" value="nitrile_beta"/>
    <property type="match status" value="1"/>
</dbReference>
<dbReference type="InterPro" id="IPR049054">
    <property type="entry name" value="CN_hydtase_beta-like_N"/>
</dbReference>
<dbReference type="Proteomes" id="UP000008130">
    <property type="component" value="Chromosome"/>
</dbReference>
<evidence type="ECO:0000256" key="4">
    <source>
        <dbReference type="ARBA" id="ARBA00044877"/>
    </source>
</evidence>
<name>F2IWE9_POLGS</name>
<sequence>MNGAQDLGGMMGFGPVQPEPHEPPFHAEWERRAFAITLAMGAAGSWSLDASRFARESLPPARYLTSSYYQIWLAGLERLLEERGLVGADEIATGHALTPPKPVRRVLKAADVAATLGRGGPVDRPPTAPARFAVGDAVLARNMHPEGHTRLPRYVRGRAGVVEAIHGCHVFPDSNAAGRGEQPSWLYGIAFRGRELWGEGTDPRLVVRVDLWEPYLEGA</sequence>
<evidence type="ECO:0000256" key="2">
    <source>
        <dbReference type="ARBA" id="ARBA00009098"/>
    </source>
</evidence>
<evidence type="ECO:0000256" key="5">
    <source>
        <dbReference type="PIRNR" id="PIRNR001427"/>
    </source>
</evidence>